<sequence length="1323" mass="140197">SAGNAVVEQFTTRLDLTGKILAIDTSGVSSTYSQYLNKDLVGKTVLELCHPNDFHKVEQHLKEALSTKTNVISNIYRLMVATDKYVHVQTKYKAFNGAPPGVTGIGGHPTGVGSGSGPEATNFIMAIHSIIRDSENSCSSEPSSSRGGTPSPITTVAANAANSWSGNPTFASTIANSVGSGGGTGGQLIMTSGAGGVNNNLITSNLLTSGSTMASTQPMTVGPVIYANTQTGMISTQPFPPFPALSLSPSAVSDFTLNDCLGGIGDMYSYDMYDTNSQESQQQQQHQTSANTSTVQSMTMQSMAPTSSSAMSSSSVYTTVTTAPANTMASAGGRHQTTNLLTQGSSYLPDDGVADSGGGGVRPPVSAVSMMSIKKEPGLQNDFILRELLEEDEDIPPVVSVGGCMSSVNDPTMCGGPLSVGPQPHTPAYSESSCPGSVGSDSKKVANNNNMLRMLLNDDEVGKRTDSRKSHEIVEHYLLKDNNPGVGPAGGDHTRDTMLSSLMAQQFKREPIDSTLIILVVREERVDKSFIIKTVRQTHSPPAPHLLFNSTCSAPSSSSGLPTSLSEVMATTLANKRKSIDDTATHYEPQTQDLKRPASAVATGAVGVPIGAAHGGHSHQPALLAGQNPMLASMLARTPTSVPEEITIPPSMISQTPDAKLPRNLEKKLMNPTQGMPGQHQQHPQQQQLLQQQVLSQSSGQVSQSGGQVIFASVPQSPQTSSQQPMIVPIVTNVTQLRPQQQVIEPSTPSSATGVPNTPTTPQPPIDLNERMAISAIQKQLMSFEVTTPTTPTLQSPFATQAQQQAPSYQQIPPPAYTAPSYVQQMGNTGQQGVPSPQANFQLQPRPQGPRLSKPRQQYLPQNMQLNPNLTQVAAAQMKAQQMTPQMRRQLSDNRKTLAEQQKQRLLAQQSLQQMIPQTQQSVDAMSFQGFPENMNELLNNSVAPNVALSVKPRGGGGGPGSVGGPHTPNSLSDVSQLSPRYPMPMSAGGGNGGAVPSPLPQSPAPQLSPGPAQLRQPFSPATGAGQQQQQQPGQQSYPSPSGTATAGYPTANQHRMSPHFVSSPSPAQAGGPNSPMMVMSPQTNSWAPQSVVRPPPQMPQNSQQSVGQNVSLQQTNPMLNAQLSGSAQVYANTGPQQQQQQRFPPRAMRAAAPPQPRNSRSSPYPDQQFAQQFVGQVVVQQQQQQVLGVRQPPQPQQRMAIGSIPAPMRVNSPRFAGDQSLPSPNQYPNLQPQQQSYGHSPDGFNFDQAFGGNGSQPATPQPGGGQQQNDRSRNNSGMTSDSGINSPVSHLNLNIGRPNAMDDSKPSDQKKSLLQQLLSEPS</sequence>
<dbReference type="GO" id="GO:0003713">
    <property type="term" value="F:transcription coactivator activity"/>
    <property type="evidence" value="ECO:0007669"/>
    <property type="project" value="InterPro"/>
</dbReference>
<feature type="compositionally biased region" description="Low complexity" evidence="1">
    <location>
        <begin position="136"/>
        <end position="152"/>
    </location>
</feature>
<feature type="compositionally biased region" description="Low complexity" evidence="1">
    <location>
        <begin position="799"/>
        <end position="811"/>
    </location>
</feature>
<feature type="compositionally biased region" description="Low complexity" evidence="1">
    <location>
        <begin position="674"/>
        <end position="701"/>
    </location>
</feature>
<proteinExistence type="predicted"/>
<feature type="region of interest" description="Disordered" evidence="1">
    <location>
        <begin position="1133"/>
        <end position="1166"/>
    </location>
</feature>
<dbReference type="OrthoDB" id="10035882at2759"/>
<feature type="region of interest" description="Disordered" evidence="1">
    <location>
        <begin position="799"/>
        <end position="855"/>
    </location>
</feature>
<feature type="compositionally biased region" description="Polar residues" evidence="1">
    <location>
        <begin position="742"/>
        <end position="758"/>
    </location>
</feature>
<evidence type="ECO:0000256" key="1">
    <source>
        <dbReference type="SAM" id="MobiDB-lite"/>
    </source>
</evidence>
<feature type="non-terminal residue" evidence="3">
    <location>
        <position position="1323"/>
    </location>
</feature>
<feature type="region of interest" description="Disordered" evidence="1">
    <location>
        <begin position="669"/>
        <end position="701"/>
    </location>
</feature>
<dbReference type="Pfam" id="PF14598">
    <property type="entry name" value="PAS_11"/>
    <property type="match status" value="1"/>
</dbReference>
<dbReference type="Proteomes" id="UP000759131">
    <property type="component" value="Unassembled WGS sequence"/>
</dbReference>
<feature type="domain" description="PAS" evidence="2">
    <location>
        <begin position="35"/>
        <end position="68"/>
    </location>
</feature>
<feature type="region of interest" description="Disordered" evidence="1">
    <location>
        <begin position="1188"/>
        <end position="1323"/>
    </location>
</feature>
<feature type="compositionally biased region" description="Polar residues" evidence="1">
    <location>
        <begin position="1051"/>
        <end position="1067"/>
    </location>
</feature>
<evidence type="ECO:0000313" key="3">
    <source>
        <dbReference type="EMBL" id="CAD7627883.1"/>
    </source>
</evidence>
<reference evidence="3" key="1">
    <citation type="submission" date="2020-11" db="EMBL/GenBank/DDBJ databases">
        <authorList>
            <person name="Tran Van P."/>
        </authorList>
    </citation>
    <scope>NUCLEOTIDE SEQUENCE</scope>
</reference>
<dbReference type="PANTHER" id="PTHR10684">
    <property type="entry name" value="NUCLEAR RECEPTOR COACTIVATOR"/>
    <property type="match status" value="1"/>
</dbReference>
<feature type="compositionally biased region" description="Low complexity" evidence="1">
    <location>
        <begin position="1136"/>
        <end position="1153"/>
    </location>
</feature>
<feature type="compositionally biased region" description="Gly residues" evidence="1">
    <location>
        <begin position="954"/>
        <end position="964"/>
    </location>
</feature>
<gene>
    <name evidence="3" type="ORF">OSB1V03_LOCUS8308</name>
</gene>
<feature type="compositionally biased region" description="Low complexity" evidence="1">
    <location>
        <begin position="1313"/>
        <end position="1323"/>
    </location>
</feature>
<feature type="region of interest" description="Disordered" evidence="1">
    <location>
        <begin position="742"/>
        <end position="767"/>
    </location>
</feature>
<evidence type="ECO:0000259" key="2">
    <source>
        <dbReference type="PROSITE" id="PS50112"/>
    </source>
</evidence>
<dbReference type="EMBL" id="CAJPIZ010005140">
    <property type="protein sequence ID" value="CAG2108313.1"/>
    <property type="molecule type" value="Genomic_DNA"/>
</dbReference>
<feature type="compositionally biased region" description="Polar residues" evidence="1">
    <location>
        <begin position="968"/>
        <end position="979"/>
    </location>
</feature>
<dbReference type="InterPro" id="IPR017426">
    <property type="entry name" value="Nuclear_rcpt_coactivator"/>
</dbReference>
<feature type="compositionally biased region" description="Low complexity" evidence="1">
    <location>
        <begin position="1222"/>
        <end position="1238"/>
    </location>
</feature>
<dbReference type="GO" id="GO:0045944">
    <property type="term" value="P:positive regulation of transcription by RNA polymerase II"/>
    <property type="evidence" value="ECO:0007669"/>
    <property type="project" value="TreeGrafter"/>
</dbReference>
<feature type="compositionally biased region" description="Basic and acidic residues" evidence="1">
    <location>
        <begin position="1301"/>
        <end position="1312"/>
    </location>
</feature>
<feature type="compositionally biased region" description="Low complexity" evidence="1">
    <location>
        <begin position="1100"/>
        <end position="1109"/>
    </location>
</feature>
<dbReference type="GO" id="GO:0032870">
    <property type="term" value="P:cellular response to hormone stimulus"/>
    <property type="evidence" value="ECO:0007669"/>
    <property type="project" value="TreeGrafter"/>
</dbReference>
<feature type="compositionally biased region" description="Polar residues" evidence="1">
    <location>
        <begin position="821"/>
        <end position="845"/>
    </location>
</feature>
<dbReference type="CDD" id="cd00130">
    <property type="entry name" value="PAS"/>
    <property type="match status" value="1"/>
</dbReference>
<dbReference type="InterPro" id="IPR035965">
    <property type="entry name" value="PAS-like_dom_sf"/>
</dbReference>
<dbReference type="EMBL" id="OC859715">
    <property type="protein sequence ID" value="CAD7627883.1"/>
    <property type="molecule type" value="Genomic_DNA"/>
</dbReference>
<keyword evidence="4" id="KW-1185">Reference proteome</keyword>
<dbReference type="PROSITE" id="PS50112">
    <property type="entry name" value="PAS"/>
    <property type="match status" value="1"/>
</dbReference>
<feature type="region of interest" description="Disordered" evidence="1">
    <location>
        <begin position="135"/>
        <end position="155"/>
    </location>
</feature>
<dbReference type="Gene3D" id="3.30.450.20">
    <property type="entry name" value="PAS domain"/>
    <property type="match status" value="1"/>
</dbReference>
<dbReference type="InterPro" id="IPR000014">
    <property type="entry name" value="PAS"/>
</dbReference>
<protein>
    <recommendedName>
        <fullName evidence="2">PAS domain-containing protein</fullName>
    </recommendedName>
</protein>
<feature type="compositionally biased region" description="Polar residues" evidence="1">
    <location>
        <begin position="1275"/>
        <end position="1293"/>
    </location>
</feature>
<dbReference type="GO" id="GO:0016922">
    <property type="term" value="F:nuclear receptor binding"/>
    <property type="evidence" value="ECO:0007669"/>
    <property type="project" value="TreeGrafter"/>
</dbReference>
<feature type="region of interest" description="Disordered" evidence="1">
    <location>
        <begin position="276"/>
        <end position="312"/>
    </location>
</feature>
<feature type="compositionally biased region" description="Pro residues" evidence="1">
    <location>
        <begin position="998"/>
        <end position="1009"/>
    </location>
</feature>
<dbReference type="SUPFAM" id="SSF55785">
    <property type="entry name" value="PYP-like sensor domain (PAS domain)"/>
    <property type="match status" value="1"/>
</dbReference>
<dbReference type="GO" id="GO:0005634">
    <property type="term" value="C:nucleus"/>
    <property type="evidence" value="ECO:0007669"/>
    <property type="project" value="InterPro"/>
</dbReference>
<feature type="region of interest" description="Disordered" evidence="1">
    <location>
        <begin position="949"/>
        <end position="1109"/>
    </location>
</feature>
<accession>A0A7R9KR65</accession>
<evidence type="ECO:0000313" key="4">
    <source>
        <dbReference type="Proteomes" id="UP000759131"/>
    </source>
</evidence>
<feature type="compositionally biased region" description="Low complexity" evidence="1">
    <location>
        <begin position="1010"/>
        <end position="1044"/>
    </location>
</feature>
<dbReference type="PANTHER" id="PTHR10684:SF4">
    <property type="entry name" value="TAIMAN, ISOFORM G"/>
    <property type="match status" value="1"/>
</dbReference>
<feature type="region of interest" description="Disordered" evidence="1">
    <location>
        <begin position="341"/>
        <end position="361"/>
    </location>
</feature>
<name>A0A7R9KR65_9ACAR</name>
<feature type="region of interest" description="Disordered" evidence="1">
    <location>
        <begin position="425"/>
        <end position="445"/>
    </location>
</feature>
<organism evidence="3">
    <name type="scientific">Medioppia subpectinata</name>
    <dbReference type="NCBI Taxonomy" id="1979941"/>
    <lineage>
        <taxon>Eukaryota</taxon>
        <taxon>Metazoa</taxon>
        <taxon>Ecdysozoa</taxon>
        <taxon>Arthropoda</taxon>
        <taxon>Chelicerata</taxon>
        <taxon>Arachnida</taxon>
        <taxon>Acari</taxon>
        <taxon>Acariformes</taxon>
        <taxon>Sarcoptiformes</taxon>
        <taxon>Oribatida</taxon>
        <taxon>Brachypylina</taxon>
        <taxon>Oppioidea</taxon>
        <taxon>Oppiidae</taxon>
        <taxon>Medioppia</taxon>
    </lineage>
</organism>